<dbReference type="AlphaFoldDB" id="A0A914XDJ8"/>
<accession>A0A914XDJ8</accession>
<reference evidence="3" key="1">
    <citation type="submission" date="2022-11" db="UniProtKB">
        <authorList>
            <consortium name="WormBaseParasite"/>
        </authorList>
    </citation>
    <scope>IDENTIFICATION</scope>
</reference>
<dbReference type="Proteomes" id="UP000887566">
    <property type="component" value="Unplaced"/>
</dbReference>
<evidence type="ECO:0000313" key="3">
    <source>
        <dbReference type="WBParaSite" id="PSAMB.scaffold716size42884.g8299.t1"/>
    </source>
</evidence>
<keyword evidence="1" id="KW-0732">Signal</keyword>
<proteinExistence type="predicted"/>
<organism evidence="2 3">
    <name type="scientific">Plectus sambesii</name>
    <dbReference type="NCBI Taxonomy" id="2011161"/>
    <lineage>
        <taxon>Eukaryota</taxon>
        <taxon>Metazoa</taxon>
        <taxon>Ecdysozoa</taxon>
        <taxon>Nematoda</taxon>
        <taxon>Chromadorea</taxon>
        <taxon>Plectida</taxon>
        <taxon>Plectina</taxon>
        <taxon>Plectoidea</taxon>
        <taxon>Plectidae</taxon>
        <taxon>Plectus</taxon>
    </lineage>
</organism>
<dbReference type="WBParaSite" id="PSAMB.scaffold716size42884.g8299.t1">
    <property type="protein sequence ID" value="PSAMB.scaffold716size42884.g8299.t1"/>
    <property type="gene ID" value="PSAMB.scaffold716size42884.g8299"/>
</dbReference>
<name>A0A914XDJ8_9BILA</name>
<keyword evidence="2" id="KW-1185">Reference proteome</keyword>
<feature type="signal peptide" evidence="1">
    <location>
        <begin position="1"/>
        <end position="22"/>
    </location>
</feature>
<sequence>MRSRRVLCVSLLVLCFAHLCSTAPIVLLGYEGDQINRLIRALKQKLEQTRSASLMTKAELGDELDYAPVQKRPFLVGMGPYWRPPKSNAIKKDSA</sequence>
<feature type="chain" id="PRO_5037012138" evidence="1">
    <location>
        <begin position="23"/>
        <end position="95"/>
    </location>
</feature>
<evidence type="ECO:0000256" key="1">
    <source>
        <dbReference type="SAM" id="SignalP"/>
    </source>
</evidence>
<evidence type="ECO:0000313" key="2">
    <source>
        <dbReference type="Proteomes" id="UP000887566"/>
    </source>
</evidence>
<protein>
    <submittedName>
        <fullName evidence="3">Uncharacterized protein</fullName>
    </submittedName>
</protein>